<reference evidence="1" key="1">
    <citation type="submission" date="2018-12" db="EMBL/GenBank/DDBJ databases">
        <authorList>
            <person name="Will S."/>
            <person name="Neumann-Schaal M."/>
            <person name="Henke P."/>
        </authorList>
    </citation>
    <scope>NUCLEOTIDE SEQUENCE</scope>
    <source>
        <strain evidence="1">PCC 7102</strain>
    </source>
</reference>
<dbReference type="AlphaFoldDB" id="A0A433V5W8"/>
<name>A0A433V5W8_9CYAN</name>
<reference evidence="1" key="2">
    <citation type="journal article" date="2019" name="Genome Biol. Evol.">
        <title>Day and night: Metabolic profiles and evolutionary relationships of six axenic non-marine cyanobacteria.</title>
        <authorList>
            <person name="Will S.E."/>
            <person name="Henke P."/>
            <person name="Boedeker C."/>
            <person name="Huang S."/>
            <person name="Brinkmann H."/>
            <person name="Rohde M."/>
            <person name="Jarek M."/>
            <person name="Friedl T."/>
            <person name="Seufert S."/>
            <person name="Schumacher M."/>
            <person name="Overmann J."/>
            <person name="Neumann-Schaal M."/>
            <person name="Petersen J."/>
        </authorList>
    </citation>
    <scope>NUCLEOTIDE SEQUENCE [LARGE SCALE GENOMIC DNA]</scope>
    <source>
        <strain evidence="1">PCC 7102</strain>
    </source>
</reference>
<comment type="caution">
    <text evidence="1">The sequence shown here is derived from an EMBL/GenBank/DDBJ whole genome shotgun (WGS) entry which is preliminary data.</text>
</comment>
<evidence type="ECO:0000313" key="1">
    <source>
        <dbReference type="EMBL" id="RUT01496.1"/>
    </source>
</evidence>
<proteinExistence type="predicted"/>
<protein>
    <submittedName>
        <fullName evidence="1">Uncharacterized protein</fullName>
    </submittedName>
</protein>
<dbReference type="EMBL" id="RSCL01000019">
    <property type="protein sequence ID" value="RUT01496.1"/>
    <property type="molecule type" value="Genomic_DNA"/>
</dbReference>
<sequence>MLVTTILVSWLLKRAWQEFKSNLSLDFSNNFNIISKTYMTGIEGENTRLRHYMSAFASKNIVLSFSQ</sequence>
<organism evidence="1 2">
    <name type="scientific">Dulcicalothrix desertica PCC 7102</name>
    <dbReference type="NCBI Taxonomy" id="232991"/>
    <lineage>
        <taxon>Bacteria</taxon>
        <taxon>Bacillati</taxon>
        <taxon>Cyanobacteriota</taxon>
        <taxon>Cyanophyceae</taxon>
        <taxon>Nostocales</taxon>
        <taxon>Calotrichaceae</taxon>
        <taxon>Dulcicalothrix</taxon>
    </lineage>
</organism>
<keyword evidence="2" id="KW-1185">Reference proteome</keyword>
<accession>A0A433V5W8</accession>
<evidence type="ECO:0000313" key="2">
    <source>
        <dbReference type="Proteomes" id="UP000271624"/>
    </source>
</evidence>
<gene>
    <name evidence="1" type="ORF">DSM106972_065930</name>
</gene>
<dbReference type="Proteomes" id="UP000271624">
    <property type="component" value="Unassembled WGS sequence"/>
</dbReference>